<name>A0A7Y3T1Y0_9HYPH</name>
<dbReference type="InterPro" id="IPR049503">
    <property type="entry name" value="AbiJ_NTD4"/>
</dbReference>
<feature type="domain" description="HEPN AbiJ-N-terminal" evidence="1">
    <location>
        <begin position="11"/>
        <end position="161"/>
    </location>
</feature>
<reference evidence="2 3" key="1">
    <citation type="submission" date="2018-11" db="EMBL/GenBank/DDBJ databases">
        <title>Genome sequencing and analysis.</title>
        <authorList>
            <person name="Huang Y.-T."/>
        </authorList>
    </citation>
    <scope>NUCLEOTIDE SEQUENCE [LARGE SCALE GENOMIC DNA]</scope>
    <source>
        <strain evidence="2 3">SHIN</strain>
    </source>
</reference>
<dbReference type="RefSeq" id="WP_171379667.1">
    <property type="nucleotide sequence ID" value="NZ_PKQI01000001.1"/>
</dbReference>
<comment type="caution">
    <text evidence="2">The sequence shown here is derived from an EMBL/GenBank/DDBJ whole genome shotgun (WGS) entry which is preliminary data.</text>
</comment>
<proteinExistence type="predicted"/>
<dbReference type="AlphaFoldDB" id="A0A7Y3T1Y0"/>
<protein>
    <recommendedName>
        <fullName evidence="1">HEPN AbiJ-N-terminal domain-containing protein</fullName>
    </recommendedName>
</protein>
<organism evidence="2 3">
    <name type="scientific">Brucella pseudogrignonensis</name>
    <dbReference type="NCBI Taxonomy" id="419475"/>
    <lineage>
        <taxon>Bacteria</taxon>
        <taxon>Pseudomonadati</taxon>
        <taxon>Pseudomonadota</taxon>
        <taxon>Alphaproteobacteria</taxon>
        <taxon>Hyphomicrobiales</taxon>
        <taxon>Brucellaceae</taxon>
        <taxon>Brucella/Ochrobactrum group</taxon>
        <taxon>Brucella</taxon>
    </lineage>
</organism>
<evidence type="ECO:0000313" key="2">
    <source>
        <dbReference type="EMBL" id="NNV19534.1"/>
    </source>
</evidence>
<dbReference type="EMBL" id="PKQI01000001">
    <property type="protein sequence ID" value="NNV19534.1"/>
    <property type="molecule type" value="Genomic_DNA"/>
</dbReference>
<sequence>MSKLDAPYIPFSQRNGFEPMPPQLKIGQISKHFRQVIGYYISLEREKNTRQSLRGDGGFSDEWTRLTKDIHVLLNQKNISSYPHRTWEWSEYFTVIANEGSIANLFDLIEFLLRHPKCRTVFKDELIGAFVTARSAYRVIDSQIVAIGSNEQAVAFEVAIKDAENGDALSARTHLVASAVCLRNGDWAGSVRESIHAVESAAIRLSPDATTLGVALAKLQSSGQVHKGLRTAFSALYGYTSNAEGVRHALVFDEEAKVDETDALFMLGACASFVSYLLARSASIGVNPD</sequence>
<gene>
    <name evidence="2" type="ORF">EHE22_03700</name>
</gene>
<accession>A0A7Y3T1Y0</accession>
<evidence type="ECO:0000259" key="1">
    <source>
        <dbReference type="Pfam" id="PF18863"/>
    </source>
</evidence>
<dbReference type="Proteomes" id="UP000526233">
    <property type="component" value="Unassembled WGS sequence"/>
</dbReference>
<evidence type="ECO:0000313" key="3">
    <source>
        <dbReference type="Proteomes" id="UP000526233"/>
    </source>
</evidence>
<dbReference type="Pfam" id="PF18863">
    <property type="entry name" value="AbiJ_NTD4"/>
    <property type="match status" value="1"/>
</dbReference>